<dbReference type="Proteomes" id="UP000832097">
    <property type="component" value="Chromosome"/>
</dbReference>
<sequence>MTIPTTTAVAYQREPFPEAVPGLRFAAAAPGLWRVASATGAVLGHIERRTGLDADERFVARRLVTGTARTMPVGEFRSSRDAAEVFR</sequence>
<evidence type="ECO:0000313" key="2">
    <source>
        <dbReference type="Proteomes" id="UP000832097"/>
    </source>
</evidence>
<reference evidence="1 2" key="1">
    <citation type="submission" date="2022-03" db="EMBL/GenBank/DDBJ databases">
        <title>Mucilaginibacter sp. isolated from the gut of Protaetia brevitarsis seulensis larvae.</title>
        <authorList>
            <person name="Won M."/>
            <person name="Kim S.-J."/>
            <person name="Kwon S.-W."/>
        </authorList>
    </citation>
    <scope>NUCLEOTIDE SEQUENCE [LARGE SCALE GENOMIC DNA]</scope>
    <source>
        <strain evidence="1 2">CFWR-12</strain>
    </source>
</reference>
<dbReference type="EMBL" id="CP094528">
    <property type="protein sequence ID" value="UOE45318.1"/>
    <property type="molecule type" value="Genomic_DNA"/>
</dbReference>
<evidence type="ECO:0000313" key="1">
    <source>
        <dbReference type="EMBL" id="UOE45318.1"/>
    </source>
</evidence>
<gene>
    <name evidence="1" type="ORF">MTO99_06015</name>
</gene>
<keyword evidence="2" id="KW-1185">Reference proteome</keyword>
<proteinExistence type="predicted"/>
<name>A0ABY4C1S0_9MICO</name>
<dbReference type="RefSeq" id="WP_243557809.1">
    <property type="nucleotide sequence ID" value="NZ_CP094528.1"/>
</dbReference>
<protein>
    <submittedName>
        <fullName evidence="1">Uncharacterized protein</fullName>
    </submittedName>
</protein>
<organism evidence="1 2">
    <name type="scientific">Agromyces larvae</name>
    <dbReference type="NCBI Taxonomy" id="2929802"/>
    <lineage>
        <taxon>Bacteria</taxon>
        <taxon>Bacillati</taxon>
        <taxon>Actinomycetota</taxon>
        <taxon>Actinomycetes</taxon>
        <taxon>Micrococcales</taxon>
        <taxon>Microbacteriaceae</taxon>
        <taxon>Agromyces</taxon>
    </lineage>
</organism>
<accession>A0ABY4C1S0</accession>